<feature type="transmembrane region" description="Helical" evidence="1">
    <location>
        <begin position="249"/>
        <end position="273"/>
    </location>
</feature>
<dbReference type="PANTHER" id="PTHR43185:SF1">
    <property type="entry name" value="FE(2+) TRANSPORTER FEOB"/>
    <property type="match status" value="1"/>
</dbReference>
<dbReference type="InterPro" id="IPR011640">
    <property type="entry name" value="Fe2_transport_prot_B_C"/>
</dbReference>
<comment type="caution">
    <text evidence="3">The sequence shown here is derived from an EMBL/GenBank/DDBJ whole genome shotgun (WGS) entry which is preliminary data.</text>
</comment>
<protein>
    <submittedName>
        <fullName evidence="3">Ferrous iron transporter B</fullName>
    </submittedName>
</protein>
<proteinExistence type="predicted"/>
<keyword evidence="1" id="KW-1133">Transmembrane helix</keyword>
<feature type="transmembrane region" description="Helical" evidence="1">
    <location>
        <begin position="304"/>
        <end position="328"/>
    </location>
</feature>
<dbReference type="GO" id="GO:0005886">
    <property type="term" value="C:plasma membrane"/>
    <property type="evidence" value="ECO:0007669"/>
    <property type="project" value="TreeGrafter"/>
</dbReference>
<feature type="transmembrane region" description="Helical" evidence="1">
    <location>
        <begin position="420"/>
        <end position="443"/>
    </location>
</feature>
<evidence type="ECO:0000313" key="4">
    <source>
        <dbReference type="Proteomes" id="UP000248606"/>
    </source>
</evidence>
<evidence type="ECO:0000259" key="2">
    <source>
        <dbReference type="PROSITE" id="PS51711"/>
    </source>
</evidence>
<dbReference type="EMBL" id="QFOZ01000004">
    <property type="protein sequence ID" value="PZP89085.1"/>
    <property type="molecule type" value="Genomic_DNA"/>
</dbReference>
<gene>
    <name evidence="3" type="ORF">DI579_04110</name>
</gene>
<keyword evidence="1" id="KW-0472">Membrane</keyword>
<dbReference type="RefSeq" id="WP_303678752.1">
    <property type="nucleotide sequence ID" value="NZ_JBHWSZ010000042.1"/>
</dbReference>
<name>A0A2W5IAF0_9ACTN</name>
<dbReference type="GO" id="GO:0015093">
    <property type="term" value="F:ferrous iron transmembrane transporter activity"/>
    <property type="evidence" value="ECO:0007669"/>
    <property type="project" value="InterPro"/>
</dbReference>
<dbReference type="CDD" id="cd01879">
    <property type="entry name" value="FeoB"/>
    <property type="match status" value="1"/>
</dbReference>
<dbReference type="InterPro" id="IPR011642">
    <property type="entry name" value="Gate_dom"/>
</dbReference>
<accession>A0A2W5IAF0</accession>
<dbReference type="PANTHER" id="PTHR43185">
    <property type="entry name" value="FERROUS IRON TRANSPORT PROTEIN B"/>
    <property type="match status" value="1"/>
</dbReference>
<dbReference type="InterPro" id="IPR027417">
    <property type="entry name" value="P-loop_NTPase"/>
</dbReference>
<evidence type="ECO:0000256" key="1">
    <source>
        <dbReference type="SAM" id="Phobius"/>
    </source>
</evidence>
<dbReference type="SUPFAM" id="SSF52540">
    <property type="entry name" value="P-loop containing nucleoside triphosphate hydrolases"/>
    <property type="match status" value="1"/>
</dbReference>
<dbReference type="AlphaFoldDB" id="A0A2W5IAF0"/>
<organism evidence="3 4">
    <name type="scientific">Lawsonella clevelandensis</name>
    <dbReference type="NCBI Taxonomy" id="1528099"/>
    <lineage>
        <taxon>Bacteria</taxon>
        <taxon>Bacillati</taxon>
        <taxon>Actinomycetota</taxon>
        <taxon>Actinomycetes</taxon>
        <taxon>Mycobacteriales</taxon>
        <taxon>Lawsonellaceae</taxon>
        <taxon>Lawsonella</taxon>
    </lineage>
</organism>
<dbReference type="PRINTS" id="PR00326">
    <property type="entry name" value="GTP1OBG"/>
</dbReference>
<feature type="transmembrane region" description="Helical" evidence="1">
    <location>
        <begin position="383"/>
        <end position="408"/>
    </location>
</feature>
<sequence>MASCHNPDACAHTKLHGKKGGSVALAERDNDATATPTTRIVLIGSPNAGKTSVFNKLTGLNAKTGNYPGITVTHTEGHVSPNVILEDLPGTYSLDPISPDEKVVTDLLAGNLAGVPSPQAILIVVDSTTLHRSLNLVAQALSLGLPAALVLTMTDELDKLGGSIDIDALSAGLGIPVVGVIGNRKKGFTELRKLVEDPTSWPTPIVAPPAEPGPERESWTHSMLALSHYEAPQENTTTSKVDKVLLHPVFGTLFFFLIMFLFFQVIFTVAAPFQGWIEDFFAWLGDLSADHITNPLLASFVNNALIGGVGGVLVFVPQILLLFLLISLMDNIGYMSRAAYLMDRVMASAGLEGRAFVALLSSVACAVPGIMATRTMPSSKDRIATIMAAPLMTCSARLPVYLLLVGMLVDPNKHAGPFSIQGIVLFGLYVLGGASAMLAAWVFKHTNLKSEHVPFYMEMPPYRLPTGKTVLSDMWKSTKIFLSKVGRIILVSTIIVWGLMNFPSQQKVIDEQHLDDVQAVEYTTDHSVAASIGKAVEPIFSPLGFDWRITIGLIGSLAAREVFVATMGQTAAAQDPDNPTDALQKMTFTEGPHKGEKVFTTPTIVALLIFFAYALQCMSTVGAIRSETNSWKWPLIALTYSLVLAWVLAYAARWITIGIMAI</sequence>
<reference evidence="3 4" key="1">
    <citation type="submission" date="2017-08" db="EMBL/GenBank/DDBJ databases">
        <title>Infants hospitalized years apart are colonized by the same room-sourced microbial strains.</title>
        <authorList>
            <person name="Brooks B."/>
            <person name="Olm M.R."/>
            <person name="Firek B.A."/>
            <person name="Baker R."/>
            <person name="Thomas B.C."/>
            <person name="Morowitz M.J."/>
            <person name="Banfield J.F."/>
        </authorList>
    </citation>
    <scope>NUCLEOTIDE SEQUENCE [LARGE SCALE GENOMIC DNA]</scope>
    <source>
        <strain evidence="3">S2_006_000_R1_57</strain>
    </source>
</reference>
<dbReference type="PROSITE" id="PS51711">
    <property type="entry name" value="G_FEOB"/>
    <property type="match status" value="1"/>
</dbReference>
<dbReference type="Proteomes" id="UP000248606">
    <property type="component" value="Unassembled WGS sequence"/>
</dbReference>
<dbReference type="InterPro" id="IPR006073">
    <property type="entry name" value="GTP-bd"/>
</dbReference>
<dbReference type="Pfam" id="PF07664">
    <property type="entry name" value="FeoB_C"/>
    <property type="match status" value="1"/>
</dbReference>
<feature type="transmembrane region" description="Helical" evidence="1">
    <location>
        <begin position="631"/>
        <end position="652"/>
    </location>
</feature>
<keyword evidence="1" id="KW-0812">Transmembrane</keyword>
<dbReference type="Gene3D" id="3.40.50.300">
    <property type="entry name" value="P-loop containing nucleotide triphosphate hydrolases"/>
    <property type="match status" value="1"/>
</dbReference>
<evidence type="ECO:0000313" key="3">
    <source>
        <dbReference type="EMBL" id="PZP89085.1"/>
    </source>
</evidence>
<dbReference type="InterPro" id="IPR050860">
    <property type="entry name" value="FeoB_GTPase"/>
</dbReference>
<feature type="transmembrane region" description="Helical" evidence="1">
    <location>
        <begin position="604"/>
        <end position="625"/>
    </location>
</feature>
<dbReference type="GO" id="GO:0005525">
    <property type="term" value="F:GTP binding"/>
    <property type="evidence" value="ECO:0007669"/>
    <property type="project" value="InterPro"/>
</dbReference>
<feature type="domain" description="FeoB-type G" evidence="2">
    <location>
        <begin position="37"/>
        <end position="204"/>
    </location>
</feature>
<dbReference type="InterPro" id="IPR030389">
    <property type="entry name" value="G_FEOB_dom"/>
</dbReference>
<dbReference type="Pfam" id="PF07670">
    <property type="entry name" value="Gate"/>
    <property type="match status" value="2"/>
</dbReference>
<dbReference type="Pfam" id="PF02421">
    <property type="entry name" value="FeoB_N"/>
    <property type="match status" value="1"/>
</dbReference>